<dbReference type="OrthoDB" id="2434948at2759"/>
<evidence type="ECO:0000256" key="1">
    <source>
        <dbReference type="SAM" id="MobiDB-lite"/>
    </source>
</evidence>
<dbReference type="AlphaFoldDB" id="A0A9N9GX85"/>
<proteinExistence type="predicted"/>
<dbReference type="EMBL" id="CAJVPK010004382">
    <property type="protein sequence ID" value="CAG8636299.1"/>
    <property type="molecule type" value="Genomic_DNA"/>
</dbReference>
<feature type="non-terminal residue" evidence="2">
    <location>
        <position position="227"/>
    </location>
</feature>
<accession>A0A9N9GX85</accession>
<feature type="non-terminal residue" evidence="2">
    <location>
        <position position="1"/>
    </location>
</feature>
<feature type="region of interest" description="Disordered" evidence="1">
    <location>
        <begin position="184"/>
        <end position="227"/>
    </location>
</feature>
<organism evidence="2 3">
    <name type="scientific">Diversispora eburnea</name>
    <dbReference type="NCBI Taxonomy" id="1213867"/>
    <lineage>
        <taxon>Eukaryota</taxon>
        <taxon>Fungi</taxon>
        <taxon>Fungi incertae sedis</taxon>
        <taxon>Mucoromycota</taxon>
        <taxon>Glomeromycotina</taxon>
        <taxon>Glomeromycetes</taxon>
        <taxon>Diversisporales</taxon>
        <taxon>Diversisporaceae</taxon>
        <taxon>Diversispora</taxon>
    </lineage>
</organism>
<evidence type="ECO:0000313" key="2">
    <source>
        <dbReference type="EMBL" id="CAG8636299.1"/>
    </source>
</evidence>
<dbReference type="CDD" id="cd00303">
    <property type="entry name" value="retropepsin_like"/>
    <property type="match status" value="1"/>
</dbReference>
<name>A0A9N9GX85_9GLOM</name>
<comment type="caution">
    <text evidence="2">The sequence shown here is derived from an EMBL/GenBank/DDBJ whole genome shotgun (WGS) entry which is preliminary data.</text>
</comment>
<feature type="compositionally biased region" description="Polar residues" evidence="1">
    <location>
        <begin position="186"/>
        <end position="196"/>
    </location>
</feature>
<gene>
    <name evidence="2" type="ORF">DEBURN_LOCUS10985</name>
</gene>
<dbReference type="Gene3D" id="2.40.70.10">
    <property type="entry name" value="Acid Proteases"/>
    <property type="match status" value="1"/>
</dbReference>
<sequence length="227" mass="25569">GKFPVKALIDTISKSNTISKHLFNKLESDHRLEGVVGDDLIGEEIKSLDLQFHIKGKWQNLGDTELIDFQICKNSSFDLVLGQDWLWMREAKISFEFSSETCEHHAKIIIEGMSIPLIDEDFNKASTTKNISPGSDLLLEELTNMFENLSLRSKDNKQRKRHRVIIPPYELSCINKGKIPWIKSESGPSNSRSCQNKSKKGGVKYSTDSDTDTSDTTTSYSPNSGPE</sequence>
<evidence type="ECO:0000313" key="3">
    <source>
        <dbReference type="Proteomes" id="UP000789706"/>
    </source>
</evidence>
<dbReference type="InterPro" id="IPR021109">
    <property type="entry name" value="Peptidase_aspartic_dom_sf"/>
</dbReference>
<keyword evidence="3" id="KW-1185">Reference proteome</keyword>
<reference evidence="2" key="1">
    <citation type="submission" date="2021-06" db="EMBL/GenBank/DDBJ databases">
        <authorList>
            <person name="Kallberg Y."/>
            <person name="Tangrot J."/>
            <person name="Rosling A."/>
        </authorList>
    </citation>
    <scope>NUCLEOTIDE SEQUENCE</scope>
    <source>
        <strain evidence="2">AZ414A</strain>
    </source>
</reference>
<dbReference type="Proteomes" id="UP000789706">
    <property type="component" value="Unassembled WGS sequence"/>
</dbReference>
<protein>
    <submittedName>
        <fullName evidence="2">3341_t:CDS:1</fullName>
    </submittedName>
</protein>